<evidence type="ECO:0008006" key="4">
    <source>
        <dbReference type="Google" id="ProtNLM"/>
    </source>
</evidence>
<organism evidence="2 3">
    <name type="scientific">Phrynocephalus forsythii</name>
    <dbReference type="NCBI Taxonomy" id="171643"/>
    <lineage>
        <taxon>Eukaryota</taxon>
        <taxon>Metazoa</taxon>
        <taxon>Chordata</taxon>
        <taxon>Craniata</taxon>
        <taxon>Vertebrata</taxon>
        <taxon>Euteleostomi</taxon>
        <taxon>Lepidosauria</taxon>
        <taxon>Squamata</taxon>
        <taxon>Bifurcata</taxon>
        <taxon>Unidentata</taxon>
        <taxon>Episquamata</taxon>
        <taxon>Toxicofera</taxon>
        <taxon>Iguania</taxon>
        <taxon>Acrodonta</taxon>
        <taxon>Agamidae</taxon>
        <taxon>Agaminae</taxon>
        <taxon>Phrynocephalus</taxon>
    </lineage>
</organism>
<sequence>MVQARWCSQMQRLEVFSKFWMLVFMHLKIFMSSAEEICMSNHNRKCYIEKSSNQRDIKRTTSMNTGGGQPFFSVACLFNVHYMSVHCTTRHPTDYLAQAYPCALVLISPVDCACGTFQQLQVVGGSFAIPIHPCS</sequence>
<dbReference type="EMBL" id="JAPFRF010000011">
    <property type="protein sequence ID" value="KAJ7316536.1"/>
    <property type="molecule type" value="Genomic_DNA"/>
</dbReference>
<dbReference type="Proteomes" id="UP001142489">
    <property type="component" value="Unassembled WGS sequence"/>
</dbReference>
<reference evidence="2" key="1">
    <citation type="journal article" date="2023" name="DNA Res.">
        <title>Chromosome-level genome assembly of Phrynocephalus forsythii using third-generation DNA sequencing and Hi-C analysis.</title>
        <authorList>
            <person name="Qi Y."/>
            <person name="Zhao W."/>
            <person name="Zhao Y."/>
            <person name="Niu C."/>
            <person name="Cao S."/>
            <person name="Zhang Y."/>
        </authorList>
    </citation>
    <scope>NUCLEOTIDE SEQUENCE</scope>
    <source>
        <tissue evidence="2">Muscle</tissue>
    </source>
</reference>
<dbReference type="AlphaFoldDB" id="A0A9Q0XJ44"/>
<comment type="caution">
    <text evidence="2">The sequence shown here is derived from an EMBL/GenBank/DDBJ whole genome shotgun (WGS) entry which is preliminary data.</text>
</comment>
<protein>
    <recommendedName>
        <fullName evidence="4">Secreted protein</fullName>
    </recommendedName>
</protein>
<keyword evidence="1" id="KW-0732">Signal</keyword>
<evidence type="ECO:0000313" key="2">
    <source>
        <dbReference type="EMBL" id="KAJ7316536.1"/>
    </source>
</evidence>
<evidence type="ECO:0000256" key="1">
    <source>
        <dbReference type="SAM" id="SignalP"/>
    </source>
</evidence>
<feature type="signal peptide" evidence="1">
    <location>
        <begin position="1"/>
        <end position="34"/>
    </location>
</feature>
<keyword evidence="3" id="KW-1185">Reference proteome</keyword>
<feature type="chain" id="PRO_5040129841" description="Secreted protein" evidence="1">
    <location>
        <begin position="35"/>
        <end position="135"/>
    </location>
</feature>
<accession>A0A9Q0XJ44</accession>
<evidence type="ECO:0000313" key="3">
    <source>
        <dbReference type="Proteomes" id="UP001142489"/>
    </source>
</evidence>
<proteinExistence type="predicted"/>
<gene>
    <name evidence="2" type="ORF">JRQ81_002698</name>
</gene>
<name>A0A9Q0XJ44_9SAUR</name>